<dbReference type="PROSITE" id="PS50835">
    <property type="entry name" value="IG_LIKE"/>
    <property type="match status" value="1"/>
</dbReference>
<protein>
    <submittedName>
        <fullName evidence="17">Uncharacterized protein</fullName>
    </submittedName>
</protein>
<dbReference type="InterPro" id="IPR008197">
    <property type="entry name" value="WAP_dom"/>
</dbReference>
<dbReference type="Pfam" id="PF00095">
    <property type="entry name" value="WAP"/>
    <property type="match status" value="1"/>
</dbReference>
<dbReference type="SUPFAM" id="SSF100895">
    <property type="entry name" value="Kazal-type serine protease inhibitors"/>
    <property type="match status" value="1"/>
</dbReference>
<dbReference type="Gene3D" id="3.30.60.30">
    <property type="match status" value="1"/>
</dbReference>
<dbReference type="OrthoDB" id="8187079at2759"/>
<evidence type="ECO:0000256" key="3">
    <source>
        <dbReference type="ARBA" id="ARBA00022525"/>
    </source>
</evidence>
<dbReference type="PANTHER" id="PTHR45938">
    <property type="entry name" value="ACP24A4-RELATED"/>
    <property type="match status" value="1"/>
</dbReference>
<dbReference type="FunFam" id="4.10.75.10:FF:000002">
    <property type="entry name" value="WAP, Kazal, immunoglobulin, Kunitz and NTR domain-containing protein 2"/>
    <property type="match status" value="1"/>
</dbReference>
<feature type="domain" description="Kazal-like" evidence="16">
    <location>
        <begin position="312"/>
        <end position="356"/>
    </location>
</feature>
<feature type="domain" description="BPTI/Kunitz inhibitor" evidence="13">
    <location>
        <begin position="554"/>
        <end position="602"/>
    </location>
</feature>
<evidence type="ECO:0000256" key="11">
    <source>
        <dbReference type="SAM" id="MobiDB-lite"/>
    </source>
</evidence>
<dbReference type="InterPro" id="IPR036179">
    <property type="entry name" value="Ig-like_dom_sf"/>
</dbReference>
<dbReference type="Pfam" id="PF00014">
    <property type="entry name" value="Kunitz_BPTI"/>
    <property type="match status" value="2"/>
</dbReference>
<reference evidence="17 18" key="1">
    <citation type="journal article" date="2019" name="Sci. Data">
        <title>Hybrid genome assembly and annotation of Danionella translucida.</title>
        <authorList>
            <person name="Kadobianskyi M."/>
            <person name="Schulze L."/>
            <person name="Schuelke M."/>
            <person name="Judkewitz B."/>
        </authorList>
    </citation>
    <scope>NUCLEOTIDE SEQUENCE [LARGE SCALE GENOMIC DNA]</scope>
    <source>
        <strain evidence="17 18">Bolton</strain>
    </source>
</reference>
<comment type="similarity">
    <text evidence="2">Belongs to the WFIKKN family.</text>
</comment>
<accession>A0A553Q4Y9</accession>
<dbReference type="AlphaFoldDB" id="A0A553Q4Y9"/>
<dbReference type="EMBL" id="SRMA01026331">
    <property type="protein sequence ID" value="TRY84998.1"/>
    <property type="molecule type" value="Genomic_DNA"/>
</dbReference>
<dbReference type="PROSITE" id="PS51465">
    <property type="entry name" value="KAZAL_2"/>
    <property type="match status" value="1"/>
</dbReference>
<dbReference type="Pfam" id="PF01759">
    <property type="entry name" value="NTR"/>
    <property type="match status" value="1"/>
</dbReference>
<dbReference type="InterPro" id="IPR036645">
    <property type="entry name" value="Elafin-like_sf"/>
</dbReference>
<dbReference type="GO" id="GO:0004867">
    <property type="term" value="F:serine-type endopeptidase inhibitor activity"/>
    <property type="evidence" value="ECO:0007669"/>
    <property type="project" value="UniProtKB-KW"/>
</dbReference>
<dbReference type="InterPro" id="IPR018933">
    <property type="entry name" value="Netrin_module_non-TIMP"/>
</dbReference>
<dbReference type="Gene3D" id="4.10.75.10">
    <property type="entry name" value="Elafin-like"/>
    <property type="match status" value="1"/>
</dbReference>
<dbReference type="InterPro" id="IPR002350">
    <property type="entry name" value="Kazal_dom"/>
</dbReference>
<evidence type="ECO:0000256" key="5">
    <source>
        <dbReference type="ARBA" id="ARBA00022690"/>
    </source>
</evidence>
<evidence type="ECO:0000256" key="2">
    <source>
        <dbReference type="ARBA" id="ARBA00005743"/>
    </source>
</evidence>
<dbReference type="SMART" id="SM00131">
    <property type="entry name" value="KU"/>
    <property type="match status" value="2"/>
</dbReference>
<keyword evidence="18" id="KW-1185">Reference proteome</keyword>
<dbReference type="SMART" id="SM00408">
    <property type="entry name" value="IGc2"/>
    <property type="match status" value="1"/>
</dbReference>
<organism evidence="17 18">
    <name type="scientific">Danionella cerebrum</name>
    <dbReference type="NCBI Taxonomy" id="2873325"/>
    <lineage>
        <taxon>Eukaryota</taxon>
        <taxon>Metazoa</taxon>
        <taxon>Chordata</taxon>
        <taxon>Craniata</taxon>
        <taxon>Vertebrata</taxon>
        <taxon>Euteleostomi</taxon>
        <taxon>Actinopterygii</taxon>
        <taxon>Neopterygii</taxon>
        <taxon>Teleostei</taxon>
        <taxon>Ostariophysi</taxon>
        <taxon>Cypriniformes</taxon>
        <taxon>Danionidae</taxon>
        <taxon>Danioninae</taxon>
        <taxon>Danionella</taxon>
    </lineage>
</organism>
<feature type="domain" description="NTR" evidence="12">
    <location>
        <begin position="602"/>
        <end position="727"/>
    </location>
</feature>
<feature type="domain" description="WAP" evidence="15">
    <location>
        <begin position="218"/>
        <end position="271"/>
    </location>
</feature>
<sequence length="739" mass="81860">TRCFTLAAASFTCAERWRTDRAANDAITVSSSGKQILVRGCSGESRRRAIWTENKACVCDESHPRVTVRRSKRVFRMLLRLPEAFLGNERLPVCGDGLLRLLQVLVALSADGGRLTQLYGGDRRPGDYENDDVECLAVFCSSDPLSSSSARGNLRPQASPPSVSRVPTQHPSEPSIAQCSAPATLVMWWMLFPRWIWFLLELLRLLEITSGFTLSRGDISHTGICPNHLNPNLWVDAMSTCTRECHSDQECESFEKCCSNVCGSLSCVSSRFEVSPGQQGVTVSMSEASCEGFLCPQQGSRCEFWDEQRVCVCRERCEREPSFTCASDGLTYYNPCFMDAEACSKGISLSVVPCKAHLSLSPPPAGATATLTTLPQLTTVSSLQAPLISGRPEQQEVSVGDIVSFLCEVSGRPTPEISWEKQNSGGVRMRPNHVHGNAVVTHIGQLVIYNAQPEDSGVYVCTATSIAGSVHTRFYLSVVEQEPLPKRNSSRLLIEQCQNLLDAEHCGGETLGWLYDPQKNNCFPFSYGNCSRNPFEDYELCMASCREEALAAPCSLPIVQGPCRSFEPRWAYRGSQCQLFIYSGCHGNQNNFHSREACEDTCPYPRCRPCRPRQKMVASFCRSDFVILGRMRYVSEEQESPRALVVIEKILKDEKMGLRFLGGEPLEVALLDLDWSCPCPNVTGSETLIIMGEVRNGMAVLQPDSFTAPSSARRVRKLQEISSKNTCEILREPTQLDEA</sequence>
<evidence type="ECO:0000256" key="1">
    <source>
        <dbReference type="ARBA" id="ARBA00004613"/>
    </source>
</evidence>
<dbReference type="FunFam" id="2.60.40.10:FF:000032">
    <property type="entry name" value="palladin isoform X1"/>
    <property type="match status" value="1"/>
</dbReference>
<dbReference type="SUPFAM" id="SSF57362">
    <property type="entry name" value="BPTI-like"/>
    <property type="match status" value="2"/>
</dbReference>
<keyword evidence="9" id="KW-0481">Metalloenzyme inhibitor</keyword>
<evidence type="ECO:0000256" key="7">
    <source>
        <dbReference type="ARBA" id="ARBA00022900"/>
    </source>
</evidence>
<keyword evidence="6" id="KW-0732">Signal</keyword>
<evidence type="ECO:0000259" key="15">
    <source>
        <dbReference type="PROSITE" id="PS51390"/>
    </source>
</evidence>
<dbReference type="Gene3D" id="2.60.40.10">
    <property type="entry name" value="Immunoglobulins"/>
    <property type="match status" value="1"/>
</dbReference>
<proteinExistence type="inferred from homology"/>
<evidence type="ECO:0000259" key="12">
    <source>
        <dbReference type="PROSITE" id="PS50189"/>
    </source>
</evidence>
<evidence type="ECO:0000256" key="6">
    <source>
        <dbReference type="ARBA" id="ARBA00022729"/>
    </source>
</evidence>
<dbReference type="SMART" id="SM00409">
    <property type="entry name" value="IG"/>
    <property type="match status" value="1"/>
</dbReference>
<evidence type="ECO:0000259" key="14">
    <source>
        <dbReference type="PROSITE" id="PS50835"/>
    </source>
</evidence>
<evidence type="ECO:0000256" key="10">
    <source>
        <dbReference type="ARBA" id="ARBA00023319"/>
    </source>
</evidence>
<dbReference type="SMART" id="SM00280">
    <property type="entry name" value="KAZAL"/>
    <property type="match status" value="1"/>
</dbReference>
<comment type="caution">
    <text evidence="17">The sequence shown here is derived from an EMBL/GenBank/DDBJ whole genome shotgun (WGS) entry which is preliminary data.</text>
</comment>
<keyword evidence="7" id="KW-0722">Serine protease inhibitor</keyword>
<dbReference type="STRING" id="623744.A0A553Q4Y9"/>
<dbReference type="InterPro" id="IPR013098">
    <property type="entry name" value="Ig_I-set"/>
</dbReference>
<dbReference type="SUPFAM" id="SSF57256">
    <property type="entry name" value="Elafin-like"/>
    <property type="match status" value="1"/>
</dbReference>
<comment type="subcellular location">
    <subcellularLocation>
        <location evidence="1">Secreted</location>
    </subcellularLocation>
</comment>
<dbReference type="SMART" id="SM00217">
    <property type="entry name" value="WAP"/>
    <property type="match status" value="1"/>
</dbReference>
<evidence type="ECO:0000256" key="4">
    <source>
        <dbReference type="ARBA" id="ARBA00022608"/>
    </source>
</evidence>
<dbReference type="InterPro" id="IPR001134">
    <property type="entry name" value="Netrin_domain"/>
</dbReference>
<dbReference type="Pfam" id="PF07679">
    <property type="entry name" value="I-set"/>
    <property type="match status" value="1"/>
</dbReference>
<feature type="compositionally biased region" description="Polar residues" evidence="11">
    <location>
        <begin position="160"/>
        <end position="175"/>
    </location>
</feature>
<name>A0A553Q4Y9_9TELE</name>
<evidence type="ECO:0000256" key="9">
    <source>
        <dbReference type="ARBA" id="ARBA00023215"/>
    </source>
</evidence>
<dbReference type="CDD" id="cd22606">
    <property type="entry name" value="Kunitz_WFIKKN_2-like"/>
    <property type="match status" value="1"/>
</dbReference>
<dbReference type="SUPFAM" id="SSF48726">
    <property type="entry name" value="Immunoglobulin"/>
    <property type="match status" value="1"/>
</dbReference>
<dbReference type="GO" id="GO:0005615">
    <property type="term" value="C:extracellular space"/>
    <property type="evidence" value="ECO:0007669"/>
    <property type="project" value="TreeGrafter"/>
</dbReference>
<dbReference type="GO" id="GO:0050431">
    <property type="term" value="F:transforming growth factor beta binding"/>
    <property type="evidence" value="ECO:0007669"/>
    <property type="project" value="TreeGrafter"/>
</dbReference>
<dbReference type="PROSITE" id="PS50189">
    <property type="entry name" value="NTR"/>
    <property type="match status" value="1"/>
</dbReference>
<dbReference type="Gene3D" id="4.10.410.10">
    <property type="entry name" value="Pancreatic trypsin inhibitor Kunitz domain"/>
    <property type="match status" value="2"/>
</dbReference>
<dbReference type="PROSITE" id="PS50279">
    <property type="entry name" value="BPTI_KUNITZ_2"/>
    <property type="match status" value="2"/>
</dbReference>
<dbReference type="InterPro" id="IPR003599">
    <property type="entry name" value="Ig_sub"/>
</dbReference>
<dbReference type="GO" id="GO:0007179">
    <property type="term" value="P:transforming growth factor beta receptor signaling pathway"/>
    <property type="evidence" value="ECO:0007669"/>
    <property type="project" value="TreeGrafter"/>
</dbReference>
<dbReference type="InterPro" id="IPR003598">
    <property type="entry name" value="Ig_sub2"/>
</dbReference>
<keyword evidence="10" id="KW-0393">Immunoglobulin domain</keyword>
<keyword evidence="5" id="KW-0646">Protease inhibitor</keyword>
<dbReference type="PRINTS" id="PR00759">
    <property type="entry name" value="BASICPTASE"/>
</dbReference>
<keyword evidence="8" id="KW-1015">Disulfide bond</keyword>
<dbReference type="InterPro" id="IPR036880">
    <property type="entry name" value="Kunitz_BPTI_sf"/>
</dbReference>
<feature type="domain" description="BPTI/Kunitz inhibitor" evidence="13">
    <location>
        <begin position="497"/>
        <end position="545"/>
    </location>
</feature>
<dbReference type="InterPro" id="IPR007110">
    <property type="entry name" value="Ig-like_dom"/>
</dbReference>
<feature type="non-terminal residue" evidence="17">
    <location>
        <position position="1"/>
    </location>
</feature>
<dbReference type="PANTHER" id="PTHR45938:SF7">
    <property type="entry name" value="WAP, KAZAL, IMMUNOGLOBULIN, KUNITZ AND NTR DOMAIN-CONTAINING PROTEIN 2"/>
    <property type="match status" value="1"/>
</dbReference>
<dbReference type="Proteomes" id="UP000316079">
    <property type="component" value="Unassembled WGS sequence"/>
</dbReference>
<evidence type="ECO:0000256" key="8">
    <source>
        <dbReference type="ARBA" id="ARBA00023157"/>
    </source>
</evidence>
<dbReference type="InterPro" id="IPR036058">
    <property type="entry name" value="Kazal_dom_sf"/>
</dbReference>
<dbReference type="FunFam" id="3.30.60.30:FF:000014">
    <property type="entry name" value="WAP, Kazal, immunoglobulin, Kunitz and NTR domain-containing protein 2"/>
    <property type="match status" value="1"/>
</dbReference>
<dbReference type="GO" id="GO:0048019">
    <property type="term" value="F:receptor antagonist activity"/>
    <property type="evidence" value="ECO:0007669"/>
    <property type="project" value="TreeGrafter"/>
</dbReference>
<dbReference type="PROSITE" id="PS00280">
    <property type="entry name" value="BPTI_KUNITZ_1"/>
    <property type="match status" value="1"/>
</dbReference>
<feature type="domain" description="Ig-like" evidence="14">
    <location>
        <begin position="375"/>
        <end position="477"/>
    </location>
</feature>
<keyword evidence="4" id="KW-0483">Metalloprotease inhibitor</keyword>
<dbReference type="CDD" id="cd00104">
    <property type="entry name" value="KAZAL_FS"/>
    <property type="match status" value="1"/>
</dbReference>
<evidence type="ECO:0000313" key="17">
    <source>
        <dbReference type="EMBL" id="TRY84998.1"/>
    </source>
</evidence>
<dbReference type="InterPro" id="IPR020901">
    <property type="entry name" value="Prtase_inh_Kunz-CS"/>
</dbReference>
<dbReference type="PROSITE" id="PS51390">
    <property type="entry name" value="WAP"/>
    <property type="match status" value="1"/>
</dbReference>
<dbReference type="InterPro" id="IPR002223">
    <property type="entry name" value="Kunitz_BPTI"/>
</dbReference>
<dbReference type="InterPro" id="IPR008993">
    <property type="entry name" value="TIMP-like_OB-fold"/>
</dbReference>
<feature type="region of interest" description="Disordered" evidence="11">
    <location>
        <begin position="146"/>
        <end position="175"/>
    </location>
</feature>
<keyword evidence="3" id="KW-0964">Secreted</keyword>
<dbReference type="Gene3D" id="2.40.50.120">
    <property type="match status" value="1"/>
</dbReference>
<gene>
    <name evidence="17" type="ORF">DNTS_016182</name>
</gene>
<evidence type="ECO:0000313" key="18">
    <source>
        <dbReference type="Proteomes" id="UP000316079"/>
    </source>
</evidence>
<dbReference type="SUPFAM" id="SSF50242">
    <property type="entry name" value="TIMP-like"/>
    <property type="match status" value="1"/>
</dbReference>
<dbReference type="InterPro" id="IPR013783">
    <property type="entry name" value="Ig-like_fold"/>
</dbReference>
<evidence type="ECO:0000259" key="13">
    <source>
        <dbReference type="PROSITE" id="PS50279"/>
    </source>
</evidence>
<evidence type="ECO:0000259" key="16">
    <source>
        <dbReference type="PROSITE" id="PS51465"/>
    </source>
</evidence>